<dbReference type="Proteomes" id="UP001596364">
    <property type="component" value="Unassembled WGS sequence"/>
</dbReference>
<protein>
    <submittedName>
        <fullName evidence="2">PHP domain-containing protein</fullName>
    </submittedName>
</protein>
<accession>A0ABW1XK08</accession>
<dbReference type="Gene3D" id="3.20.20.140">
    <property type="entry name" value="Metal-dependent hydrolases"/>
    <property type="match status" value="1"/>
</dbReference>
<dbReference type="InterPro" id="IPR052018">
    <property type="entry name" value="PHP_domain"/>
</dbReference>
<dbReference type="Pfam" id="PF02811">
    <property type="entry name" value="PHP"/>
    <property type="match status" value="1"/>
</dbReference>
<gene>
    <name evidence="2" type="ORF">ACFP85_09510</name>
</gene>
<dbReference type="InterPro" id="IPR004013">
    <property type="entry name" value="PHP_dom"/>
</dbReference>
<dbReference type="InterPro" id="IPR003141">
    <property type="entry name" value="Pol/His_phosphatase_N"/>
</dbReference>
<name>A0ABW1XK08_9ALTE</name>
<evidence type="ECO:0000259" key="1">
    <source>
        <dbReference type="SMART" id="SM00481"/>
    </source>
</evidence>
<reference evidence="3" key="1">
    <citation type="journal article" date="2019" name="Int. J. Syst. Evol. Microbiol.">
        <title>The Global Catalogue of Microorganisms (GCM) 10K type strain sequencing project: providing services to taxonomists for standard genome sequencing and annotation.</title>
        <authorList>
            <consortium name="The Broad Institute Genomics Platform"/>
            <consortium name="The Broad Institute Genome Sequencing Center for Infectious Disease"/>
            <person name="Wu L."/>
            <person name="Ma J."/>
        </authorList>
    </citation>
    <scope>NUCLEOTIDE SEQUENCE [LARGE SCALE GENOMIC DNA]</scope>
    <source>
        <strain evidence="3">CGMCC 1.16031</strain>
    </source>
</reference>
<dbReference type="SUPFAM" id="SSF89550">
    <property type="entry name" value="PHP domain-like"/>
    <property type="match status" value="1"/>
</dbReference>
<feature type="domain" description="Polymerase/histidinol phosphatase N-terminal" evidence="1">
    <location>
        <begin position="9"/>
        <end position="76"/>
    </location>
</feature>
<dbReference type="EMBL" id="JBHSUS010000001">
    <property type="protein sequence ID" value="MFC6440383.1"/>
    <property type="molecule type" value="Genomic_DNA"/>
</dbReference>
<comment type="caution">
    <text evidence="2">The sequence shown here is derived from an EMBL/GenBank/DDBJ whole genome shotgun (WGS) entry which is preliminary data.</text>
</comment>
<proteinExistence type="predicted"/>
<evidence type="ECO:0000313" key="3">
    <source>
        <dbReference type="Proteomes" id="UP001596364"/>
    </source>
</evidence>
<dbReference type="PANTHER" id="PTHR42924">
    <property type="entry name" value="EXONUCLEASE"/>
    <property type="match status" value="1"/>
</dbReference>
<dbReference type="Gene3D" id="1.10.150.650">
    <property type="match status" value="1"/>
</dbReference>
<keyword evidence="3" id="KW-1185">Reference proteome</keyword>
<dbReference type="InterPro" id="IPR016195">
    <property type="entry name" value="Pol/histidinol_Pase-like"/>
</dbReference>
<sequence length="284" mass="31812">MSTLSARKIDLHCHSRFSDGRLTVAELIDRAHNMQVDVLAITDHDTVEATEVAKAYQATQSRPLTLIPGIELSTKWHNFEIHVVGLNMNIHDELFQKRLLQQQASRDERAQRISDKLAKAGFADCLQDAAALAGDGQITRAHFARVLLNRGVVDEMQKAFDKYLGKGERAYVTSQWIDIATAIRWISEAGGKAVLAHPCLYDMSTKWLRRLLAEFKAAGGHGMEVIHGNLDPQRRQLLAGLCAEHELQASAGSDFHMPGRWTELGKNLTLPPELVPIWHDWDLN</sequence>
<dbReference type="RefSeq" id="WP_131258185.1">
    <property type="nucleotide sequence ID" value="NZ_JBHSUS010000001.1"/>
</dbReference>
<dbReference type="SMART" id="SM00481">
    <property type="entry name" value="POLIIIAc"/>
    <property type="match status" value="1"/>
</dbReference>
<dbReference type="CDD" id="cd07438">
    <property type="entry name" value="PHP_HisPPase_AMP"/>
    <property type="match status" value="1"/>
</dbReference>
<evidence type="ECO:0000313" key="2">
    <source>
        <dbReference type="EMBL" id="MFC6440383.1"/>
    </source>
</evidence>
<dbReference type="PANTHER" id="PTHR42924:SF3">
    <property type="entry name" value="POLYMERASE_HISTIDINOL PHOSPHATASE N-TERMINAL DOMAIN-CONTAINING PROTEIN"/>
    <property type="match status" value="1"/>
</dbReference>
<organism evidence="2 3">
    <name type="scientific">Pseudobowmanella zhangzhouensis</name>
    <dbReference type="NCBI Taxonomy" id="1537679"/>
    <lineage>
        <taxon>Bacteria</taxon>
        <taxon>Pseudomonadati</taxon>
        <taxon>Pseudomonadota</taxon>
        <taxon>Gammaproteobacteria</taxon>
        <taxon>Alteromonadales</taxon>
        <taxon>Alteromonadaceae</taxon>
    </lineage>
</organism>